<protein>
    <submittedName>
        <fullName evidence="3">Uncharacterized protein</fullName>
    </submittedName>
</protein>
<accession>A0A7X0JDN9</accession>
<feature type="region of interest" description="Disordered" evidence="1">
    <location>
        <begin position="1"/>
        <end position="46"/>
    </location>
</feature>
<feature type="transmembrane region" description="Helical" evidence="2">
    <location>
        <begin position="52"/>
        <end position="75"/>
    </location>
</feature>
<sequence length="76" mass="7830">MSQVQRPERVRMTAGVPGEATRRRDDPRPPAAAASGARARAPKKAKAGRGTILLFALSSFAGGAVVASLALFGIIT</sequence>
<comment type="caution">
    <text evidence="3">The sequence shown here is derived from an EMBL/GenBank/DDBJ whole genome shotgun (WGS) entry which is preliminary data.</text>
</comment>
<feature type="compositionally biased region" description="Basic and acidic residues" evidence="1">
    <location>
        <begin position="1"/>
        <end position="11"/>
    </location>
</feature>
<keyword evidence="2" id="KW-0812">Transmembrane</keyword>
<dbReference type="AlphaFoldDB" id="A0A7X0JDN9"/>
<evidence type="ECO:0000313" key="4">
    <source>
        <dbReference type="Proteomes" id="UP000522313"/>
    </source>
</evidence>
<evidence type="ECO:0000256" key="1">
    <source>
        <dbReference type="SAM" id="MobiDB-lite"/>
    </source>
</evidence>
<dbReference type="RefSeq" id="WP_184506167.1">
    <property type="nucleotide sequence ID" value="NZ_JACHBT010000012.1"/>
</dbReference>
<dbReference type="EMBL" id="JACHBT010000012">
    <property type="protein sequence ID" value="MBB6505380.1"/>
    <property type="molecule type" value="Genomic_DNA"/>
</dbReference>
<keyword evidence="2" id="KW-0472">Membrane</keyword>
<evidence type="ECO:0000313" key="3">
    <source>
        <dbReference type="EMBL" id="MBB6505380.1"/>
    </source>
</evidence>
<name>A0A7X0JDN9_9SPHN</name>
<reference evidence="3 4" key="1">
    <citation type="submission" date="2020-08" db="EMBL/GenBank/DDBJ databases">
        <title>The Agave Microbiome: Exploring the role of microbial communities in plant adaptations to desert environments.</title>
        <authorList>
            <person name="Partida-Martinez L.P."/>
        </authorList>
    </citation>
    <scope>NUCLEOTIDE SEQUENCE [LARGE SCALE GENOMIC DNA]</scope>
    <source>
        <strain evidence="3 4">AS3.13</strain>
    </source>
</reference>
<reference evidence="3 4" key="2">
    <citation type="submission" date="2020-08" db="EMBL/GenBank/DDBJ databases">
        <authorList>
            <person name="Partida-Martinez L."/>
            <person name="Huntemann M."/>
            <person name="Clum A."/>
            <person name="Wang J."/>
            <person name="Palaniappan K."/>
            <person name="Ritter S."/>
            <person name="Chen I.-M."/>
            <person name="Stamatis D."/>
            <person name="Reddy T."/>
            <person name="O'Malley R."/>
            <person name="Daum C."/>
            <person name="Shapiro N."/>
            <person name="Ivanova N."/>
            <person name="Kyrpides N."/>
            <person name="Woyke T."/>
        </authorList>
    </citation>
    <scope>NUCLEOTIDE SEQUENCE [LARGE SCALE GENOMIC DNA]</scope>
    <source>
        <strain evidence="3 4">AS3.13</strain>
    </source>
</reference>
<proteinExistence type="predicted"/>
<keyword evidence="2" id="KW-1133">Transmembrane helix</keyword>
<organism evidence="3 4">
    <name type="scientific">Sphingomonas endophytica</name>
    <dbReference type="NCBI Taxonomy" id="869719"/>
    <lineage>
        <taxon>Bacteria</taxon>
        <taxon>Pseudomonadati</taxon>
        <taxon>Pseudomonadota</taxon>
        <taxon>Alphaproteobacteria</taxon>
        <taxon>Sphingomonadales</taxon>
        <taxon>Sphingomonadaceae</taxon>
        <taxon>Sphingomonas</taxon>
    </lineage>
</organism>
<gene>
    <name evidence="3" type="ORF">F4693_002368</name>
</gene>
<evidence type="ECO:0000256" key="2">
    <source>
        <dbReference type="SAM" id="Phobius"/>
    </source>
</evidence>
<dbReference type="Proteomes" id="UP000522313">
    <property type="component" value="Unassembled WGS sequence"/>
</dbReference>